<dbReference type="EMBL" id="JAUBDI010000001">
    <property type="protein sequence ID" value="MDW0111880.1"/>
    <property type="molecule type" value="Genomic_DNA"/>
</dbReference>
<evidence type="ECO:0000256" key="4">
    <source>
        <dbReference type="ARBA" id="ARBA00023239"/>
    </source>
</evidence>
<comment type="subcellular location">
    <subcellularLocation>
        <location evidence="1">Cytoplasm</location>
        <location evidence="1">Cytosol</location>
    </subcellularLocation>
</comment>
<evidence type="ECO:0000256" key="10">
    <source>
        <dbReference type="ARBA" id="ARBA00042182"/>
    </source>
</evidence>
<dbReference type="PROSITE" id="PS00166">
    <property type="entry name" value="ENOYL_COA_HYDRATASE"/>
    <property type="match status" value="1"/>
</dbReference>
<dbReference type="PANTHER" id="PTHR11941:SF27">
    <property type="entry name" value="ETHYLMALONYL-COA DECARBOXYLASE"/>
    <property type="match status" value="1"/>
</dbReference>
<dbReference type="InterPro" id="IPR029045">
    <property type="entry name" value="ClpP/crotonase-like_dom_sf"/>
</dbReference>
<reference evidence="14 15" key="1">
    <citation type="submission" date="2023-06" db="EMBL/GenBank/DDBJ databases">
        <title>Sporosarcina sp. nov., isolated from Korean traditional fermented seafood 'Jeotgal'.</title>
        <authorList>
            <person name="Yang A.I."/>
            <person name="Shin N.-R."/>
        </authorList>
    </citation>
    <scope>NUCLEOTIDE SEQUENCE [LARGE SCALE GENOMIC DNA]</scope>
    <source>
        <strain evidence="14 15">KCTC13119</strain>
    </source>
</reference>
<evidence type="ECO:0000256" key="5">
    <source>
        <dbReference type="ARBA" id="ARBA00036343"/>
    </source>
</evidence>
<comment type="function">
    <text evidence="12">Decarboxylates ethylmalonyl-CoA, a potentially toxic metabolite, to form butyryl-CoA, suggesting it might be involved in metabolite proofreading. Acts preferentially on (S)-ethylmalonyl-CoA but also has some activity on the (R)-isomer. Also has methylmalonyl-CoA decarboxylase activity at lower level.</text>
</comment>
<comment type="caution">
    <text evidence="14">The sequence shown here is derived from an EMBL/GenBank/DDBJ whole genome shotgun (WGS) entry which is preliminary data.</text>
</comment>
<evidence type="ECO:0000313" key="15">
    <source>
        <dbReference type="Proteomes" id="UP001282284"/>
    </source>
</evidence>
<dbReference type="Gene3D" id="3.90.226.10">
    <property type="entry name" value="2-enoyl-CoA Hydratase, Chain A, domain 1"/>
    <property type="match status" value="1"/>
</dbReference>
<dbReference type="InterPro" id="IPR018376">
    <property type="entry name" value="Enoyl-CoA_hyd/isom_CS"/>
</dbReference>
<evidence type="ECO:0000256" key="2">
    <source>
        <dbReference type="ARBA" id="ARBA00005254"/>
    </source>
</evidence>
<keyword evidence="4" id="KW-0456">Lyase</keyword>
<dbReference type="Proteomes" id="UP001282284">
    <property type="component" value="Unassembled WGS sequence"/>
</dbReference>
<evidence type="ECO:0000256" key="9">
    <source>
        <dbReference type="ARBA" id="ARBA00042052"/>
    </source>
</evidence>
<dbReference type="EC" id="4.1.1.94" evidence="7"/>
<organism evidence="14 15">
    <name type="scientific">Sporosarcina saromensis</name>
    <dbReference type="NCBI Taxonomy" id="359365"/>
    <lineage>
        <taxon>Bacteria</taxon>
        <taxon>Bacillati</taxon>
        <taxon>Bacillota</taxon>
        <taxon>Bacilli</taxon>
        <taxon>Bacillales</taxon>
        <taxon>Caryophanaceae</taxon>
        <taxon>Sporosarcina</taxon>
    </lineage>
</organism>
<proteinExistence type="inferred from homology"/>
<dbReference type="Pfam" id="PF00378">
    <property type="entry name" value="ECH_1"/>
    <property type="match status" value="1"/>
</dbReference>
<evidence type="ECO:0000256" key="13">
    <source>
        <dbReference type="RuleBase" id="RU003707"/>
    </source>
</evidence>
<keyword evidence="3" id="KW-0963">Cytoplasm</keyword>
<dbReference type="InterPro" id="IPR001753">
    <property type="entry name" value="Enoyl-CoA_hydra/iso"/>
</dbReference>
<evidence type="ECO:0000256" key="3">
    <source>
        <dbReference type="ARBA" id="ARBA00022490"/>
    </source>
</evidence>
<dbReference type="PANTHER" id="PTHR11941">
    <property type="entry name" value="ENOYL-COA HYDRATASE-RELATED"/>
    <property type="match status" value="1"/>
</dbReference>
<keyword evidence="15" id="KW-1185">Reference proteome</keyword>
<gene>
    <name evidence="14" type="ORF">QT711_01690</name>
</gene>
<evidence type="ECO:0000256" key="1">
    <source>
        <dbReference type="ARBA" id="ARBA00004514"/>
    </source>
</evidence>
<evidence type="ECO:0000313" key="14">
    <source>
        <dbReference type="EMBL" id="MDW0111880.1"/>
    </source>
</evidence>
<evidence type="ECO:0000256" key="7">
    <source>
        <dbReference type="ARBA" id="ARBA00038883"/>
    </source>
</evidence>
<evidence type="ECO:0000256" key="6">
    <source>
        <dbReference type="ARBA" id="ARBA00036541"/>
    </source>
</evidence>
<accession>A0ABU4G6C1</accession>
<sequence>MVSIQTVENGIAMFQINRPEKMNAINFAVMNELDAFLNTIEANEQINYVVITGSGDRAFCAGGDLAAFHQIQTAKEAYPMLSRMAGLLYRLASLPVPVIALVNGTAVGGGCEIASACDYRIVSAKAKAGFIQGTLAITTGWGGATQLFEKLQRPDKVMQLLSEAKIHTANELLQIGWASAVYEGDSKKGLAKFLEHMMTIHPNVHKTYKKLAIANWERADVENRMLHEAQECARLWESDAHHEAVNRFINKL</sequence>
<name>A0ABU4G6C1_9BACL</name>
<comment type="catalytic activity">
    <reaction evidence="5">
        <text>(2S)-ethylmalonyl-CoA + H(+) = butanoyl-CoA + CO2</text>
        <dbReference type="Rhea" id="RHEA:32131"/>
        <dbReference type="ChEBI" id="CHEBI:15378"/>
        <dbReference type="ChEBI" id="CHEBI:16526"/>
        <dbReference type="ChEBI" id="CHEBI:57371"/>
        <dbReference type="ChEBI" id="CHEBI:60909"/>
        <dbReference type="EC" id="4.1.1.94"/>
    </reaction>
    <physiologicalReaction direction="left-to-right" evidence="5">
        <dbReference type="Rhea" id="RHEA:32132"/>
    </physiologicalReaction>
</comment>
<comment type="catalytic activity">
    <reaction evidence="11">
        <text>(S)-methylmalonyl-CoA + H(+) = propanoyl-CoA + CO2</text>
        <dbReference type="Rhea" id="RHEA:61340"/>
        <dbReference type="ChEBI" id="CHEBI:15378"/>
        <dbReference type="ChEBI" id="CHEBI:16526"/>
        <dbReference type="ChEBI" id="CHEBI:57327"/>
        <dbReference type="ChEBI" id="CHEBI:57392"/>
        <dbReference type="EC" id="4.1.1.94"/>
    </reaction>
    <physiologicalReaction direction="left-to-right" evidence="11">
        <dbReference type="Rhea" id="RHEA:61341"/>
    </physiologicalReaction>
</comment>
<evidence type="ECO:0000256" key="8">
    <source>
        <dbReference type="ARBA" id="ARBA00039903"/>
    </source>
</evidence>
<comment type="catalytic activity">
    <reaction evidence="6">
        <text>(2R)-ethylmalonyl-CoA + H(+) = butanoyl-CoA + CO2</text>
        <dbReference type="Rhea" id="RHEA:59540"/>
        <dbReference type="ChEBI" id="CHEBI:15378"/>
        <dbReference type="ChEBI" id="CHEBI:16526"/>
        <dbReference type="ChEBI" id="CHEBI:57371"/>
        <dbReference type="ChEBI" id="CHEBI:85316"/>
        <dbReference type="EC" id="4.1.1.94"/>
    </reaction>
    <physiologicalReaction direction="left-to-right" evidence="6">
        <dbReference type="Rhea" id="RHEA:59541"/>
    </physiologicalReaction>
</comment>
<evidence type="ECO:0000256" key="12">
    <source>
        <dbReference type="ARBA" id="ARBA00056546"/>
    </source>
</evidence>
<dbReference type="RefSeq" id="WP_317941751.1">
    <property type="nucleotide sequence ID" value="NZ_JAUBDI010000001.1"/>
</dbReference>
<dbReference type="SUPFAM" id="SSF52096">
    <property type="entry name" value="ClpP/crotonase"/>
    <property type="match status" value="1"/>
</dbReference>
<dbReference type="CDD" id="cd06558">
    <property type="entry name" value="crotonase-like"/>
    <property type="match status" value="1"/>
</dbReference>
<protein>
    <recommendedName>
        <fullName evidence="8">Ethylmalonyl-CoA decarboxylase</fullName>
        <ecNumber evidence="7">4.1.1.94</ecNumber>
    </recommendedName>
    <alternativeName>
        <fullName evidence="10">Enoyl-CoA hydratase domain-containing protein 1</fullName>
    </alternativeName>
    <alternativeName>
        <fullName evidence="9">Methylmalonyl-CoA decarboxylase</fullName>
    </alternativeName>
</protein>
<evidence type="ECO:0000256" key="11">
    <source>
        <dbReference type="ARBA" id="ARBA00047446"/>
    </source>
</evidence>
<comment type="similarity">
    <text evidence="2 13">Belongs to the enoyl-CoA hydratase/isomerase family.</text>
</comment>